<proteinExistence type="predicted"/>
<keyword evidence="2" id="KW-1185">Reference proteome</keyword>
<organism evidence="1 2">
    <name type="scientific">Amycolatopsis bartoniae</name>
    <dbReference type="NCBI Taxonomy" id="941986"/>
    <lineage>
        <taxon>Bacteria</taxon>
        <taxon>Bacillati</taxon>
        <taxon>Actinomycetota</taxon>
        <taxon>Actinomycetes</taxon>
        <taxon>Pseudonocardiales</taxon>
        <taxon>Pseudonocardiaceae</taxon>
        <taxon>Amycolatopsis</taxon>
    </lineage>
</organism>
<comment type="caution">
    <text evidence="1">The sequence shown here is derived from an EMBL/GenBank/DDBJ whole genome shotgun (WGS) entry which is preliminary data.</text>
</comment>
<reference evidence="1" key="1">
    <citation type="journal article" date="2014" name="Int. J. Syst. Evol. Microbiol.">
        <title>Complete genome sequence of Corynebacterium casei LMG S-19264T (=DSM 44701T), isolated from a smear-ripened cheese.</title>
        <authorList>
            <consortium name="US DOE Joint Genome Institute (JGI-PGF)"/>
            <person name="Walter F."/>
            <person name="Albersmeier A."/>
            <person name="Kalinowski J."/>
            <person name="Ruckert C."/>
        </authorList>
    </citation>
    <scope>NUCLEOTIDE SEQUENCE</scope>
    <source>
        <strain evidence="1">CGMCC 4.7679</strain>
    </source>
</reference>
<gene>
    <name evidence="1" type="ORF">GCM10017566_17090</name>
</gene>
<reference evidence="1" key="2">
    <citation type="submission" date="2020-09" db="EMBL/GenBank/DDBJ databases">
        <authorList>
            <person name="Sun Q."/>
            <person name="Zhou Y."/>
        </authorList>
    </citation>
    <scope>NUCLEOTIDE SEQUENCE</scope>
    <source>
        <strain evidence="1">CGMCC 4.7679</strain>
    </source>
</reference>
<sequence length="75" mass="8130">MAVRGPKAQALAADPAAAAEEIQRRREEIGFTYFVTRRGLRQSPREAPGVRTFGQIPRAEALSTGWLECFGAAIG</sequence>
<evidence type="ECO:0000313" key="1">
    <source>
        <dbReference type="EMBL" id="GHF44667.1"/>
    </source>
</evidence>
<dbReference type="RefSeq" id="WP_145937579.1">
    <property type="nucleotide sequence ID" value="NZ_BNAV01000002.1"/>
</dbReference>
<dbReference type="AlphaFoldDB" id="A0A8H9IPP2"/>
<dbReference type="Proteomes" id="UP000658656">
    <property type="component" value="Unassembled WGS sequence"/>
</dbReference>
<name>A0A8H9IPP2_9PSEU</name>
<protein>
    <submittedName>
        <fullName evidence="1">Uncharacterized protein</fullName>
    </submittedName>
</protein>
<evidence type="ECO:0000313" key="2">
    <source>
        <dbReference type="Proteomes" id="UP000658656"/>
    </source>
</evidence>
<accession>A0A8H9IPP2</accession>
<dbReference type="EMBL" id="BNAV01000002">
    <property type="protein sequence ID" value="GHF44667.1"/>
    <property type="molecule type" value="Genomic_DNA"/>
</dbReference>